<dbReference type="RefSeq" id="WP_154759389.1">
    <property type="nucleotide sequence ID" value="NZ_WMBA01000045.1"/>
</dbReference>
<evidence type="ECO:0000313" key="3">
    <source>
        <dbReference type="Proteomes" id="UP000440096"/>
    </source>
</evidence>
<keyword evidence="3" id="KW-1185">Reference proteome</keyword>
<dbReference type="AlphaFoldDB" id="A0A6N7Z7M4"/>
<feature type="transmembrane region" description="Helical" evidence="1">
    <location>
        <begin position="12"/>
        <end position="29"/>
    </location>
</feature>
<evidence type="ECO:0000313" key="2">
    <source>
        <dbReference type="EMBL" id="MTD57254.1"/>
    </source>
</evidence>
<keyword evidence="1" id="KW-0472">Membrane</keyword>
<reference evidence="2 3" key="1">
    <citation type="submission" date="2019-11" db="EMBL/GenBank/DDBJ databases">
        <title>Draft genome of Amycolatopsis RM579.</title>
        <authorList>
            <person name="Duangmal K."/>
            <person name="Mingma R."/>
        </authorList>
    </citation>
    <scope>NUCLEOTIDE SEQUENCE [LARGE SCALE GENOMIC DNA]</scope>
    <source>
        <strain evidence="2 3">RM579</strain>
    </source>
</reference>
<proteinExistence type="predicted"/>
<dbReference type="Proteomes" id="UP000440096">
    <property type="component" value="Unassembled WGS sequence"/>
</dbReference>
<keyword evidence="1" id="KW-1133">Transmembrane helix</keyword>
<gene>
    <name evidence="2" type="ORF">GKO32_25230</name>
</gene>
<feature type="transmembrane region" description="Helical" evidence="1">
    <location>
        <begin position="35"/>
        <end position="52"/>
    </location>
</feature>
<keyword evidence="1" id="KW-0812">Transmembrane</keyword>
<protein>
    <recommendedName>
        <fullName evidence="4">Phosphatidate cytidylyltransferase</fullName>
    </recommendedName>
</protein>
<accession>A0A6N7Z7M4</accession>
<comment type="caution">
    <text evidence="2">The sequence shown here is derived from an EMBL/GenBank/DDBJ whole genome shotgun (WGS) entry which is preliminary data.</text>
</comment>
<dbReference type="EMBL" id="WMBA01000045">
    <property type="protein sequence ID" value="MTD57254.1"/>
    <property type="molecule type" value="Genomic_DNA"/>
</dbReference>
<sequence length="55" mass="5773">MDTPAKRRTELNPARVLGLAAVAAGILAAAVNADAWWFLLGTIAFVFLFVAGEGQ</sequence>
<organism evidence="2 3">
    <name type="scientific">Amycolatopsis pithecellobii</name>
    <dbReference type="NCBI Taxonomy" id="664692"/>
    <lineage>
        <taxon>Bacteria</taxon>
        <taxon>Bacillati</taxon>
        <taxon>Actinomycetota</taxon>
        <taxon>Actinomycetes</taxon>
        <taxon>Pseudonocardiales</taxon>
        <taxon>Pseudonocardiaceae</taxon>
        <taxon>Amycolatopsis</taxon>
    </lineage>
</organism>
<evidence type="ECO:0000256" key="1">
    <source>
        <dbReference type="SAM" id="Phobius"/>
    </source>
</evidence>
<evidence type="ECO:0008006" key="4">
    <source>
        <dbReference type="Google" id="ProtNLM"/>
    </source>
</evidence>
<name>A0A6N7Z7M4_9PSEU</name>